<keyword evidence="1" id="KW-1133">Transmembrane helix</keyword>
<comment type="caution">
    <text evidence="2">The sequence shown here is derived from an EMBL/GenBank/DDBJ whole genome shotgun (WGS) entry which is preliminary data.</text>
</comment>
<organism evidence="2">
    <name type="scientific">Hexamita inflata</name>
    <dbReference type="NCBI Taxonomy" id="28002"/>
    <lineage>
        <taxon>Eukaryota</taxon>
        <taxon>Metamonada</taxon>
        <taxon>Diplomonadida</taxon>
        <taxon>Hexamitidae</taxon>
        <taxon>Hexamitinae</taxon>
        <taxon>Hexamita</taxon>
    </lineage>
</organism>
<dbReference type="Proteomes" id="UP001642409">
    <property type="component" value="Unassembled WGS sequence"/>
</dbReference>
<name>A0AA86PBS7_9EUKA</name>
<protein>
    <submittedName>
        <fullName evidence="3">Hypothetical_protein</fullName>
    </submittedName>
</protein>
<sequence>MLHHNIQSPSLTFMSKFLSYFDVKLIRSENDPVFLHYLELKPLITNLFVPDLHRFLPKVSVPSENAVVYKLLVEGEYVDVMYILSFYYLIYRKSLKIFILNLYLFPYFNDSILNVTTYVTKYHIFIYQLPGNVIYHILSYFIFISQIFLYLLST</sequence>
<feature type="transmembrane region" description="Helical" evidence="1">
    <location>
        <begin position="95"/>
        <end position="113"/>
    </location>
</feature>
<evidence type="ECO:0000313" key="2">
    <source>
        <dbReference type="EMBL" id="CAI9933244.1"/>
    </source>
</evidence>
<dbReference type="EMBL" id="CATOUU010000531">
    <property type="protein sequence ID" value="CAI9933244.1"/>
    <property type="molecule type" value="Genomic_DNA"/>
</dbReference>
<reference evidence="2" key="1">
    <citation type="submission" date="2023-06" db="EMBL/GenBank/DDBJ databases">
        <authorList>
            <person name="Kurt Z."/>
        </authorList>
    </citation>
    <scope>NUCLEOTIDE SEQUENCE</scope>
</reference>
<keyword evidence="1" id="KW-0472">Membrane</keyword>
<dbReference type="EMBL" id="CAXDID020000004">
    <property type="protein sequence ID" value="CAL5973557.1"/>
    <property type="molecule type" value="Genomic_DNA"/>
</dbReference>
<keyword evidence="4" id="KW-1185">Reference proteome</keyword>
<proteinExistence type="predicted"/>
<dbReference type="AlphaFoldDB" id="A0AA86PBS7"/>
<evidence type="ECO:0000313" key="3">
    <source>
        <dbReference type="EMBL" id="CAL5973557.1"/>
    </source>
</evidence>
<evidence type="ECO:0000313" key="4">
    <source>
        <dbReference type="Proteomes" id="UP001642409"/>
    </source>
</evidence>
<reference evidence="3 4" key="2">
    <citation type="submission" date="2024-07" db="EMBL/GenBank/DDBJ databases">
        <authorList>
            <person name="Akdeniz Z."/>
        </authorList>
    </citation>
    <scope>NUCLEOTIDE SEQUENCE [LARGE SCALE GENOMIC DNA]</scope>
</reference>
<evidence type="ECO:0000256" key="1">
    <source>
        <dbReference type="SAM" id="Phobius"/>
    </source>
</evidence>
<accession>A0AA86PBS7</accession>
<gene>
    <name evidence="2" type="ORF">HINF_LOCUS20889</name>
    <name evidence="3" type="ORF">HINF_LOCUS2435</name>
</gene>
<feature type="transmembrane region" description="Helical" evidence="1">
    <location>
        <begin position="133"/>
        <end position="152"/>
    </location>
</feature>
<keyword evidence="1" id="KW-0812">Transmembrane</keyword>